<evidence type="ECO:0000256" key="5">
    <source>
        <dbReference type="PIRSR" id="PIRSR000894-1"/>
    </source>
</evidence>
<dbReference type="GeneID" id="30972163"/>
<organism evidence="8 9">
    <name type="scientific">Aspergillus aculeatus (strain ATCC 16872 / CBS 172.66 / WB 5094)</name>
    <dbReference type="NCBI Taxonomy" id="690307"/>
    <lineage>
        <taxon>Eukaryota</taxon>
        <taxon>Fungi</taxon>
        <taxon>Dikarya</taxon>
        <taxon>Ascomycota</taxon>
        <taxon>Pezizomycotina</taxon>
        <taxon>Eurotiomycetes</taxon>
        <taxon>Eurotiomycetidae</taxon>
        <taxon>Eurotiales</taxon>
        <taxon>Aspergillaceae</taxon>
        <taxon>Aspergillus</taxon>
        <taxon>Aspergillus subgen. Circumdati</taxon>
    </lineage>
</organism>
<dbReference type="Proteomes" id="UP000184546">
    <property type="component" value="Unassembled WGS sequence"/>
</dbReference>
<dbReference type="InterPro" id="IPR016274">
    <property type="entry name" value="Histidine_acid_Pase_euk"/>
</dbReference>
<keyword evidence="3" id="KW-0378">Hydrolase</keyword>
<proteinExistence type="inferred from homology"/>
<dbReference type="RefSeq" id="XP_020051303.1">
    <property type="nucleotide sequence ID" value="XM_020198349.1"/>
</dbReference>
<dbReference type="PANTHER" id="PTHR20963">
    <property type="entry name" value="MULTIPLE INOSITOL POLYPHOSPHATE PHOSPHATASE-RELATED"/>
    <property type="match status" value="1"/>
</dbReference>
<protein>
    <recommendedName>
        <fullName evidence="2">3-phytase</fullName>
        <ecNumber evidence="2">3.1.3.8</ecNumber>
    </recommendedName>
</protein>
<keyword evidence="6" id="KW-1015">Disulfide bond</keyword>
<name>A0A1L9WFN9_ASPA1</name>
<dbReference type="GO" id="GO:0016158">
    <property type="term" value="F:inositol hexakisphosphate 3-phosphatase activity"/>
    <property type="evidence" value="ECO:0007669"/>
    <property type="project" value="UniProtKB-EC"/>
</dbReference>
<reference evidence="9" key="1">
    <citation type="journal article" date="2017" name="Genome Biol.">
        <title>Comparative genomics reveals high biological diversity and specific adaptations in the industrially and medically important fungal genus Aspergillus.</title>
        <authorList>
            <person name="de Vries R.P."/>
            <person name="Riley R."/>
            <person name="Wiebenga A."/>
            <person name="Aguilar-Osorio G."/>
            <person name="Amillis S."/>
            <person name="Uchima C.A."/>
            <person name="Anderluh G."/>
            <person name="Asadollahi M."/>
            <person name="Askin M."/>
            <person name="Barry K."/>
            <person name="Battaglia E."/>
            <person name="Bayram O."/>
            <person name="Benocci T."/>
            <person name="Braus-Stromeyer S.A."/>
            <person name="Caldana C."/>
            <person name="Canovas D."/>
            <person name="Cerqueira G.C."/>
            <person name="Chen F."/>
            <person name="Chen W."/>
            <person name="Choi C."/>
            <person name="Clum A."/>
            <person name="Dos Santos R.A."/>
            <person name="Damasio A.R."/>
            <person name="Diallinas G."/>
            <person name="Emri T."/>
            <person name="Fekete E."/>
            <person name="Flipphi M."/>
            <person name="Freyberg S."/>
            <person name="Gallo A."/>
            <person name="Gournas C."/>
            <person name="Habgood R."/>
            <person name="Hainaut M."/>
            <person name="Harispe M.L."/>
            <person name="Henrissat B."/>
            <person name="Hilden K.S."/>
            <person name="Hope R."/>
            <person name="Hossain A."/>
            <person name="Karabika E."/>
            <person name="Karaffa L."/>
            <person name="Karanyi Z."/>
            <person name="Krasevec N."/>
            <person name="Kuo A."/>
            <person name="Kusch H."/>
            <person name="LaButti K."/>
            <person name="Lagendijk E.L."/>
            <person name="Lapidus A."/>
            <person name="Levasseur A."/>
            <person name="Lindquist E."/>
            <person name="Lipzen A."/>
            <person name="Logrieco A.F."/>
            <person name="MacCabe A."/>
            <person name="Maekelae M.R."/>
            <person name="Malavazi I."/>
            <person name="Melin P."/>
            <person name="Meyer V."/>
            <person name="Mielnichuk N."/>
            <person name="Miskei M."/>
            <person name="Molnar A.P."/>
            <person name="Mule G."/>
            <person name="Ngan C.Y."/>
            <person name="Orejas M."/>
            <person name="Orosz E."/>
            <person name="Ouedraogo J.P."/>
            <person name="Overkamp K.M."/>
            <person name="Park H.-S."/>
            <person name="Perrone G."/>
            <person name="Piumi F."/>
            <person name="Punt P.J."/>
            <person name="Ram A.F."/>
            <person name="Ramon A."/>
            <person name="Rauscher S."/>
            <person name="Record E."/>
            <person name="Riano-Pachon D.M."/>
            <person name="Robert V."/>
            <person name="Roehrig J."/>
            <person name="Ruller R."/>
            <person name="Salamov A."/>
            <person name="Salih N.S."/>
            <person name="Samson R.A."/>
            <person name="Sandor E."/>
            <person name="Sanguinetti M."/>
            <person name="Schuetze T."/>
            <person name="Sepcic K."/>
            <person name="Shelest E."/>
            <person name="Sherlock G."/>
            <person name="Sophianopoulou V."/>
            <person name="Squina F.M."/>
            <person name="Sun H."/>
            <person name="Susca A."/>
            <person name="Todd R.B."/>
            <person name="Tsang A."/>
            <person name="Unkles S.E."/>
            <person name="van de Wiele N."/>
            <person name="van Rossen-Uffink D."/>
            <person name="Oliveira J.V."/>
            <person name="Vesth T.C."/>
            <person name="Visser J."/>
            <person name="Yu J.-H."/>
            <person name="Zhou M."/>
            <person name="Andersen M.R."/>
            <person name="Archer D.B."/>
            <person name="Baker S.E."/>
            <person name="Benoit I."/>
            <person name="Brakhage A.A."/>
            <person name="Braus G.H."/>
            <person name="Fischer R."/>
            <person name="Frisvad J.C."/>
            <person name="Goldman G.H."/>
            <person name="Houbraken J."/>
            <person name="Oakley B."/>
            <person name="Pocsi I."/>
            <person name="Scazzocchio C."/>
            <person name="Seiboth B."/>
            <person name="vanKuyk P.A."/>
            <person name="Wortman J."/>
            <person name="Dyer P.S."/>
            <person name="Grigoriev I.V."/>
        </authorList>
    </citation>
    <scope>NUCLEOTIDE SEQUENCE [LARGE SCALE GENOMIC DNA]</scope>
    <source>
        <strain evidence="9">ATCC 16872 / CBS 172.66 / WB 5094</strain>
    </source>
</reference>
<dbReference type="OMA" id="RGRSDWC"/>
<dbReference type="GO" id="GO:0009277">
    <property type="term" value="C:fungal-type cell wall"/>
    <property type="evidence" value="ECO:0007669"/>
    <property type="project" value="TreeGrafter"/>
</dbReference>
<dbReference type="InterPro" id="IPR029033">
    <property type="entry name" value="His_PPase_superfam"/>
</dbReference>
<evidence type="ECO:0000256" key="6">
    <source>
        <dbReference type="PIRSR" id="PIRSR000894-2"/>
    </source>
</evidence>
<evidence type="ECO:0000256" key="3">
    <source>
        <dbReference type="ARBA" id="ARBA00022801"/>
    </source>
</evidence>
<feature type="signal peptide" evidence="7">
    <location>
        <begin position="1"/>
        <end position="22"/>
    </location>
</feature>
<comment type="similarity">
    <text evidence="1">Belongs to the histidine acid phosphatase family.</text>
</comment>
<evidence type="ECO:0000256" key="7">
    <source>
        <dbReference type="SAM" id="SignalP"/>
    </source>
</evidence>
<dbReference type="InterPro" id="IPR033379">
    <property type="entry name" value="Acid_Pase_AS"/>
</dbReference>
<dbReference type="PANTHER" id="PTHR20963:SF18">
    <property type="entry name" value="ACID PHOSPHATASE PHO11-RELATED"/>
    <property type="match status" value="1"/>
</dbReference>
<dbReference type="AlphaFoldDB" id="A0A1L9WFN9"/>
<dbReference type="SUPFAM" id="SSF53254">
    <property type="entry name" value="Phosphoglycerate mutase-like"/>
    <property type="match status" value="1"/>
</dbReference>
<dbReference type="Pfam" id="PF00328">
    <property type="entry name" value="His_Phos_2"/>
    <property type="match status" value="1"/>
</dbReference>
<dbReference type="PROSITE" id="PS00616">
    <property type="entry name" value="HIS_ACID_PHOSPHAT_1"/>
    <property type="match status" value="1"/>
</dbReference>
<evidence type="ECO:0000313" key="9">
    <source>
        <dbReference type="Proteomes" id="UP000184546"/>
    </source>
</evidence>
<feature type="chain" id="PRO_5012815408" description="3-phytase" evidence="7">
    <location>
        <begin position="23"/>
        <end position="482"/>
    </location>
</feature>
<feature type="disulfide bond" evidence="6">
    <location>
        <begin position="74"/>
        <end position="390"/>
    </location>
</feature>
<keyword evidence="4" id="KW-0325">Glycoprotein</keyword>
<dbReference type="OrthoDB" id="6509975at2759"/>
<dbReference type="InterPro" id="IPR000560">
    <property type="entry name" value="His_Pase_clade-2"/>
</dbReference>
<evidence type="ECO:0000256" key="1">
    <source>
        <dbReference type="ARBA" id="ARBA00005375"/>
    </source>
</evidence>
<evidence type="ECO:0000313" key="8">
    <source>
        <dbReference type="EMBL" id="OJJ94963.1"/>
    </source>
</evidence>
<gene>
    <name evidence="8" type="ORF">ASPACDRAFT_1883826</name>
</gene>
<dbReference type="EC" id="3.1.3.8" evidence="2"/>
<dbReference type="EMBL" id="KV878992">
    <property type="protein sequence ID" value="OJJ94963.1"/>
    <property type="molecule type" value="Genomic_DNA"/>
</dbReference>
<evidence type="ECO:0000256" key="4">
    <source>
        <dbReference type="ARBA" id="ARBA00023180"/>
    </source>
</evidence>
<dbReference type="PROSITE" id="PS00778">
    <property type="entry name" value="HIS_ACID_PHOSPHAT_2"/>
    <property type="match status" value="1"/>
</dbReference>
<keyword evidence="7" id="KW-0732">Signal</keyword>
<dbReference type="PIRSF" id="PIRSF000894">
    <property type="entry name" value="Acid_phosphatase"/>
    <property type="match status" value="1"/>
</dbReference>
<feature type="active site" description="Nucleophile" evidence="5">
    <location>
        <position position="85"/>
    </location>
</feature>
<dbReference type="GO" id="GO:0003993">
    <property type="term" value="F:acid phosphatase activity"/>
    <property type="evidence" value="ECO:0007669"/>
    <property type="project" value="TreeGrafter"/>
</dbReference>
<dbReference type="VEuPathDB" id="FungiDB:ASPACDRAFT_1883826"/>
<feature type="active site" description="Proton donor" evidence="5">
    <location>
        <position position="341"/>
    </location>
</feature>
<feature type="disulfide bond" evidence="6">
    <location>
        <begin position="416"/>
        <end position="424"/>
    </location>
</feature>
<dbReference type="Gene3D" id="3.40.50.1240">
    <property type="entry name" value="Phosphoglycerate mutase-like"/>
    <property type="match status" value="3"/>
</dbReference>
<dbReference type="STRING" id="690307.A0A1L9WFN9"/>
<sequence length="482" mass="52809">MPSSSSLLRTACALGLASGASAFSYPAAIPQSTQEKQFSQEFRDGYSILKHYGGNGPYSERESYGIARDPPTGCAVDQVIMVKRHGERYPSPSAGAGIEATLDKVYSANVSEWKGDLAFLQDWTYYVPNECYYNAETTSGPYAGLLDAYTHGNEYRARYGHLWDGESVQPFWSSGYSRVINTARKFGEGFFGYNYSTNAALNIISESETLGADSLTPSCDVDNDDSVCNNLVYVMPQFKVAAARLNAQNPGLSVNETDVYHLMTMASFELNARPYSDWINAFTQDEWVTFGYLADLDYYYCAGPGDKNMAAVGAVYVNASLTLLNEGPEKAGSLFFNFAHDTNITPILAALGVLIPDADLPLDHIPFGNPYSIGNIIPMGGHLTIERLSCNATAATEEDTYVRLVLNEAVLPFNDCQSGPGYTCSLANFTSILSESLPDYVSTCKVPSSYPQYLDFWWNYNTTTGLNYRTTPIGCQEGESLE</sequence>
<keyword evidence="9" id="KW-1185">Reference proteome</keyword>
<accession>A0A1L9WFN9</accession>
<dbReference type="CDD" id="cd07061">
    <property type="entry name" value="HP_HAP_like"/>
    <property type="match status" value="1"/>
</dbReference>
<evidence type="ECO:0000256" key="2">
    <source>
        <dbReference type="ARBA" id="ARBA00012632"/>
    </source>
</evidence>